<dbReference type="Proteomes" id="UP000029079">
    <property type="component" value="Chromosome"/>
</dbReference>
<comment type="similarity">
    <text evidence="1 11">Belongs to the RNA polymerase subunit omega family.</text>
</comment>
<dbReference type="KEGG" id="wce:WS08_0898"/>
<protein>
    <recommendedName>
        <fullName evidence="3 11">DNA-directed RNA polymerase subunit omega</fullName>
        <shortName evidence="11">RNAP omega subunit</shortName>
        <ecNumber evidence="2 11">2.7.7.6</ecNumber>
    </recommendedName>
    <alternativeName>
        <fullName evidence="11">RNA polymerase omega subunit</fullName>
    </alternativeName>
    <alternativeName>
        <fullName evidence="9 11">Transcriptase subunit omega</fullName>
    </alternativeName>
</protein>
<dbReference type="NCBIfam" id="TIGR00690">
    <property type="entry name" value="rpoZ"/>
    <property type="match status" value="1"/>
</dbReference>
<reference evidence="12 13" key="1">
    <citation type="journal article" date="2014" name="Genome Announc.">
        <title>Complete Genome Sequences of Fish Pathogenic Weissella ceti Strains WS74 and WS105.</title>
        <authorList>
            <person name="Figueiredo H.C."/>
            <person name="Leal C.A."/>
            <person name="Dorella F.A."/>
            <person name="Carvalho A.F."/>
            <person name="Soares S.C."/>
            <person name="Pereira F.L."/>
            <person name="Azevedo V.A."/>
        </authorList>
    </citation>
    <scope>NUCLEOTIDE SEQUENCE [LARGE SCALE GENOMIC DNA]</scope>
    <source>
        <strain evidence="12 13">WS74</strain>
    </source>
</reference>
<dbReference type="Pfam" id="PF01192">
    <property type="entry name" value="RNA_pol_Rpb6"/>
    <property type="match status" value="1"/>
</dbReference>
<dbReference type="SUPFAM" id="SSF63562">
    <property type="entry name" value="RPB6/omega subunit-like"/>
    <property type="match status" value="1"/>
</dbReference>
<keyword evidence="7 11" id="KW-0804">Transcription</keyword>
<evidence type="ECO:0000256" key="11">
    <source>
        <dbReference type="HAMAP-Rule" id="MF_00366"/>
    </source>
</evidence>
<evidence type="ECO:0000313" key="12">
    <source>
        <dbReference type="EMBL" id="AIM63216.1"/>
    </source>
</evidence>
<keyword evidence="13" id="KW-1185">Reference proteome</keyword>
<dbReference type="Gene3D" id="3.90.940.10">
    <property type="match status" value="1"/>
</dbReference>
<dbReference type="GO" id="GO:0003899">
    <property type="term" value="F:DNA-directed RNA polymerase activity"/>
    <property type="evidence" value="ECO:0007669"/>
    <property type="project" value="UniProtKB-UniRule"/>
</dbReference>
<evidence type="ECO:0000256" key="8">
    <source>
        <dbReference type="ARBA" id="ARBA00024694"/>
    </source>
</evidence>
<keyword evidence="5 11" id="KW-0808">Transferase</keyword>
<evidence type="ECO:0000256" key="3">
    <source>
        <dbReference type="ARBA" id="ARBA00013725"/>
    </source>
</evidence>
<evidence type="ECO:0000256" key="5">
    <source>
        <dbReference type="ARBA" id="ARBA00022679"/>
    </source>
</evidence>
<name>A0A075U6T8_9LACO</name>
<dbReference type="HAMAP" id="MF_00366">
    <property type="entry name" value="RNApol_bact_RpoZ"/>
    <property type="match status" value="1"/>
</dbReference>
<dbReference type="AlphaFoldDB" id="A0A075U6T8"/>
<dbReference type="PANTHER" id="PTHR34476:SF1">
    <property type="entry name" value="DNA-DIRECTED RNA POLYMERASE SUBUNIT OMEGA"/>
    <property type="match status" value="1"/>
</dbReference>
<evidence type="ECO:0000256" key="9">
    <source>
        <dbReference type="ARBA" id="ARBA00029924"/>
    </source>
</evidence>
<comment type="subunit">
    <text evidence="11">The RNAP catalytic core consists of 2 alpha, 1 beta, 1 beta' and 1 omega subunit. When a sigma factor is associated with the core the holoenzyme is formed, which can initiate transcription.</text>
</comment>
<dbReference type="InterPro" id="IPR003716">
    <property type="entry name" value="DNA-dir_RNA_pol_omega"/>
</dbReference>
<dbReference type="GO" id="GO:0003677">
    <property type="term" value="F:DNA binding"/>
    <property type="evidence" value="ECO:0007669"/>
    <property type="project" value="UniProtKB-UniRule"/>
</dbReference>
<comment type="catalytic activity">
    <reaction evidence="10 11">
        <text>RNA(n) + a ribonucleoside 5'-triphosphate = RNA(n+1) + diphosphate</text>
        <dbReference type="Rhea" id="RHEA:21248"/>
        <dbReference type="Rhea" id="RHEA-COMP:14527"/>
        <dbReference type="Rhea" id="RHEA-COMP:17342"/>
        <dbReference type="ChEBI" id="CHEBI:33019"/>
        <dbReference type="ChEBI" id="CHEBI:61557"/>
        <dbReference type="ChEBI" id="CHEBI:140395"/>
        <dbReference type="EC" id="2.7.7.6"/>
    </reaction>
</comment>
<dbReference type="InterPro" id="IPR006110">
    <property type="entry name" value="Pol_omega/Rpo6/RPB6"/>
</dbReference>
<proteinExistence type="inferred from homology"/>
<dbReference type="KEGG" id="wci:WS105_0961"/>
<dbReference type="GO" id="GO:0006351">
    <property type="term" value="P:DNA-templated transcription"/>
    <property type="evidence" value="ECO:0007669"/>
    <property type="project" value="UniProtKB-UniRule"/>
</dbReference>
<reference evidence="13" key="2">
    <citation type="submission" date="2014-08" db="EMBL/GenBank/DDBJ databases">
        <title>Complete genome of Weissella ceti strain WS74 isolated from diseased rainbow trout in Brazil.</title>
        <authorList>
            <person name="Figueiredo H.C.P."/>
            <person name="Leal C.A.G."/>
            <person name="Pereira F.L."/>
            <person name="Soares S.C."/>
            <person name="Dorella F.A."/>
            <person name="Carvalho A.F."/>
            <person name="Azevedo V.A.C."/>
        </authorList>
    </citation>
    <scope>NUCLEOTIDE SEQUENCE [LARGE SCALE GENOMIC DNA]</scope>
    <source>
        <strain evidence="13">WS74</strain>
    </source>
</reference>
<sequence>MILYPSVDKLLEQVDSRYKLIALGAKRAHELEQGALPTLPKFDSVKPIGQAFEEIEAGNVVIDNTPVDLDAEA</sequence>
<comment type="function">
    <text evidence="8 11">Promotes RNA polymerase assembly. Latches the N- and C-terminal regions of the beta' subunit thereby facilitating its interaction with the beta and alpha subunits.</text>
</comment>
<dbReference type="PANTHER" id="PTHR34476">
    <property type="entry name" value="DNA-DIRECTED RNA POLYMERASE SUBUNIT OMEGA"/>
    <property type="match status" value="1"/>
</dbReference>
<evidence type="ECO:0000256" key="10">
    <source>
        <dbReference type="ARBA" id="ARBA00048552"/>
    </source>
</evidence>
<organism evidence="12 13">
    <name type="scientific">Weissella ceti</name>
    <dbReference type="NCBI Taxonomy" id="759620"/>
    <lineage>
        <taxon>Bacteria</taxon>
        <taxon>Bacillati</taxon>
        <taxon>Bacillota</taxon>
        <taxon>Bacilli</taxon>
        <taxon>Lactobacillales</taxon>
        <taxon>Lactobacillaceae</taxon>
        <taxon>Weissella</taxon>
    </lineage>
</organism>
<dbReference type="KEGG" id="wct:WS74_0964"/>
<dbReference type="EC" id="2.7.7.6" evidence="2 11"/>
<dbReference type="PATRIC" id="fig|759620.7.peg.925"/>
<evidence type="ECO:0000256" key="4">
    <source>
        <dbReference type="ARBA" id="ARBA00022478"/>
    </source>
</evidence>
<evidence type="ECO:0000313" key="13">
    <source>
        <dbReference type="Proteomes" id="UP000029079"/>
    </source>
</evidence>
<dbReference type="InterPro" id="IPR036161">
    <property type="entry name" value="RPB6/omega-like_sf"/>
</dbReference>
<dbReference type="OrthoDB" id="9815459at2"/>
<evidence type="ECO:0000256" key="7">
    <source>
        <dbReference type="ARBA" id="ARBA00023163"/>
    </source>
</evidence>
<dbReference type="GO" id="GO:0000428">
    <property type="term" value="C:DNA-directed RNA polymerase complex"/>
    <property type="evidence" value="ECO:0007669"/>
    <property type="project" value="UniProtKB-KW"/>
</dbReference>
<gene>
    <name evidence="11" type="primary">rpoZ</name>
    <name evidence="12" type="ORF">WS74_0964</name>
</gene>
<accession>A0A075U6T8</accession>
<dbReference type="STRING" id="759620.WS105_0961"/>
<keyword evidence="6 11" id="KW-0548">Nucleotidyltransferase</keyword>
<dbReference type="SMART" id="SM01409">
    <property type="entry name" value="RNA_pol_Rpb6"/>
    <property type="match status" value="1"/>
</dbReference>
<evidence type="ECO:0000256" key="1">
    <source>
        <dbReference type="ARBA" id="ARBA00006711"/>
    </source>
</evidence>
<evidence type="ECO:0000256" key="2">
    <source>
        <dbReference type="ARBA" id="ARBA00012418"/>
    </source>
</evidence>
<dbReference type="EMBL" id="CP009223">
    <property type="protein sequence ID" value="AIM63216.1"/>
    <property type="molecule type" value="Genomic_DNA"/>
</dbReference>
<dbReference type="RefSeq" id="WP_009496079.1">
    <property type="nucleotide sequence ID" value="NZ_CP009223.1"/>
</dbReference>
<evidence type="ECO:0000256" key="6">
    <source>
        <dbReference type="ARBA" id="ARBA00022695"/>
    </source>
</evidence>
<keyword evidence="4 11" id="KW-0240">DNA-directed RNA polymerase</keyword>